<evidence type="ECO:0000313" key="2">
    <source>
        <dbReference type="Proteomes" id="UP001383192"/>
    </source>
</evidence>
<reference evidence="1 2" key="1">
    <citation type="submission" date="2024-01" db="EMBL/GenBank/DDBJ databases">
        <title>A draft genome for a cacao thread blight-causing isolate of Paramarasmius palmivorus.</title>
        <authorList>
            <person name="Baruah I.K."/>
            <person name="Bukari Y."/>
            <person name="Amoako-Attah I."/>
            <person name="Meinhardt L.W."/>
            <person name="Bailey B.A."/>
            <person name="Cohen S.P."/>
        </authorList>
    </citation>
    <scope>NUCLEOTIDE SEQUENCE [LARGE SCALE GENOMIC DNA]</scope>
    <source>
        <strain evidence="1 2">GH-12</strain>
    </source>
</reference>
<evidence type="ECO:0000313" key="1">
    <source>
        <dbReference type="EMBL" id="KAK7058571.1"/>
    </source>
</evidence>
<keyword evidence="2" id="KW-1185">Reference proteome</keyword>
<proteinExistence type="predicted"/>
<dbReference type="Gene3D" id="3.80.10.10">
    <property type="entry name" value="Ribonuclease Inhibitor"/>
    <property type="match status" value="1"/>
</dbReference>
<accession>A0AAW0E0F2</accession>
<dbReference type="Proteomes" id="UP001383192">
    <property type="component" value="Unassembled WGS sequence"/>
</dbReference>
<evidence type="ECO:0008006" key="3">
    <source>
        <dbReference type="Google" id="ProtNLM"/>
    </source>
</evidence>
<organism evidence="1 2">
    <name type="scientific">Paramarasmius palmivorus</name>
    <dbReference type="NCBI Taxonomy" id="297713"/>
    <lineage>
        <taxon>Eukaryota</taxon>
        <taxon>Fungi</taxon>
        <taxon>Dikarya</taxon>
        <taxon>Basidiomycota</taxon>
        <taxon>Agaricomycotina</taxon>
        <taxon>Agaricomycetes</taxon>
        <taxon>Agaricomycetidae</taxon>
        <taxon>Agaricales</taxon>
        <taxon>Marasmiineae</taxon>
        <taxon>Marasmiaceae</taxon>
        <taxon>Paramarasmius</taxon>
    </lineage>
</organism>
<dbReference type="AlphaFoldDB" id="A0AAW0E0F2"/>
<dbReference type="Gene3D" id="1.20.1280.50">
    <property type="match status" value="1"/>
</dbReference>
<protein>
    <recommendedName>
        <fullName evidence="3">F-box domain-containing protein</fullName>
    </recommendedName>
</protein>
<comment type="caution">
    <text evidence="1">The sequence shown here is derived from an EMBL/GenBank/DDBJ whole genome shotgun (WGS) entry which is preliminary data.</text>
</comment>
<dbReference type="InterPro" id="IPR032675">
    <property type="entry name" value="LRR_dom_sf"/>
</dbReference>
<gene>
    <name evidence="1" type="ORF">VNI00_002207</name>
</gene>
<sequence>MTDPLPSRGINACMPNIIPPPQEAEVWCHTNACPPRTTVQRYASALGNIREHHRQIARDISERVLELVALRNQDKLLQTYMKTYEKILNPVRYLPDVVLREIFRLCVDGMDSQSSRIPNLLGDPSHQNSLHPSAAPWTLSQVCHRWRDIALSCTSLWSRIALVCGSGGFVRTGPGLNQLILQLQRSGNCPLAVYIQSFRLPLYPVDNPLVLGPHPHPLSPLLISLSTHSNRWETLHISISSCLDFQLVHKLITMVKGNIPVLSHLSLHIRCSVPTFVPSGQPLVIDGFAFAPKLRTFSFWGATDPSRCLQLPWDQVTDFRVHWTNTGHDYIQTILRMSKLKIWVHIGAFDPPNPPLPFVQLQVVQAQPTLEHLHKLWLFPAYSTGTTRSLLNVLTVPNLRTLCLGKDSNKLLGINAFLARVAPTLRSLCVDLDGLTRVDVERILSSMPGLRSLHVSSVREGFIVAMGSTLAEDKETPCLVPGLRELGIFFPYEFTGNTLLQMVKLRLGCTGSGSRARHSQLRKLLYADPRHHIDEITERQLHLLRSDTFEVDGTAKHWSAFL</sequence>
<dbReference type="EMBL" id="JAYKXP010000005">
    <property type="protein sequence ID" value="KAK7058571.1"/>
    <property type="molecule type" value="Genomic_DNA"/>
</dbReference>
<name>A0AAW0E0F2_9AGAR</name>